<dbReference type="AlphaFoldDB" id="A0AAJ4WB64"/>
<evidence type="ECO:0000313" key="1">
    <source>
        <dbReference type="EMBL" id="SFC96043.1"/>
    </source>
</evidence>
<comment type="caution">
    <text evidence="1">The sequence shown here is derived from an EMBL/GenBank/DDBJ whole genome shotgun (WGS) entry which is preliminary data.</text>
</comment>
<sequence>MPVVHKKTRISDAGFLSLELRKPKAYLIYLYKRLLLITEQQRLQLLDRVGCLEWYILLSDLQPEF</sequence>
<dbReference type="Proteomes" id="UP000226420">
    <property type="component" value="Unassembled WGS sequence"/>
</dbReference>
<protein>
    <submittedName>
        <fullName evidence="1">Uncharacterized protein</fullName>
    </submittedName>
</protein>
<organism evidence="1 2">
    <name type="scientific">Pragia fontium DSM 5563 = ATCC 49100</name>
    <dbReference type="NCBI Taxonomy" id="1122977"/>
    <lineage>
        <taxon>Bacteria</taxon>
        <taxon>Pseudomonadati</taxon>
        <taxon>Pseudomonadota</taxon>
        <taxon>Gammaproteobacteria</taxon>
        <taxon>Enterobacterales</taxon>
        <taxon>Budviciaceae</taxon>
        <taxon>Pragia</taxon>
    </lineage>
</organism>
<dbReference type="EMBL" id="FOLW01000006">
    <property type="protein sequence ID" value="SFC96043.1"/>
    <property type="molecule type" value="Genomic_DNA"/>
</dbReference>
<proteinExistence type="predicted"/>
<name>A0AAJ4WB64_9GAMM</name>
<reference evidence="1 2" key="1">
    <citation type="submission" date="2016-10" db="EMBL/GenBank/DDBJ databases">
        <authorList>
            <person name="Varghese N."/>
            <person name="Submissions S."/>
        </authorList>
    </citation>
    <scope>NUCLEOTIDE SEQUENCE [LARGE SCALE GENOMIC DNA]</scope>
    <source>
        <strain evidence="1 2">DSM 5563</strain>
    </source>
</reference>
<accession>A0AAJ4WB64</accession>
<evidence type="ECO:0000313" key="2">
    <source>
        <dbReference type="Proteomes" id="UP000226420"/>
    </source>
</evidence>
<gene>
    <name evidence="1" type="ORF">SAMN02745723_10655</name>
</gene>